<dbReference type="InterPro" id="IPR003782">
    <property type="entry name" value="SCO1/SenC"/>
</dbReference>
<gene>
    <name evidence="3" type="ORF">SBAD_LOCUS11054</name>
</gene>
<keyword evidence="2" id="KW-0186">Copper</keyword>
<dbReference type="WBParaSite" id="SBAD_0001143101-mRNA-1">
    <property type="protein sequence ID" value="SBAD_0001143101-mRNA-1"/>
    <property type="gene ID" value="SBAD_0001143101"/>
</dbReference>
<dbReference type="AlphaFoldDB" id="A0A183J5A6"/>
<feature type="binding site" evidence="2">
    <location>
        <position position="85"/>
    </location>
    <ligand>
        <name>Cu cation</name>
        <dbReference type="ChEBI" id="CHEBI:23378"/>
    </ligand>
</feature>
<keyword evidence="4" id="KW-1185">Reference proteome</keyword>
<reference evidence="5" key="1">
    <citation type="submission" date="2016-06" db="UniProtKB">
        <authorList>
            <consortium name="WormBaseParasite"/>
        </authorList>
    </citation>
    <scope>IDENTIFICATION</scope>
</reference>
<evidence type="ECO:0000313" key="3">
    <source>
        <dbReference type="EMBL" id="VDP36737.1"/>
    </source>
</evidence>
<dbReference type="InterPro" id="IPR036249">
    <property type="entry name" value="Thioredoxin-like_sf"/>
</dbReference>
<evidence type="ECO:0000313" key="5">
    <source>
        <dbReference type="WBParaSite" id="SBAD_0001143101-mRNA-1"/>
    </source>
</evidence>
<keyword evidence="2" id="KW-0479">Metal-binding</keyword>
<dbReference type="PANTHER" id="PTHR12151:SF5">
    <property type="entry name" value="AT19154P"/>
    <property type="match status" value="1"/>
</dbReference>
<dbReference type="GO" id="GO:0033617">
    <property type="term" value="P:mitochondrial respiratory chain complex IV assembly"/>
    <property type="evidence" value="ECO:0007669"/>
    <property type="project" value="TreeGrafter"/>
</dbReference>
<dbReference type="Proteomes" id="UP000270296">
    <property type="component" value="Unassembled WGS sequence"/>
</dbReference>
<evidence type="ECO:0000256" key="1">
    <source>
        <dbReference type="ARBA" id="ARBA00010996"/>
    </source>
</evidence>
<dbReference type="SUPFAM" id="SSF52833">
    <property type="entry name" value="Thioredoxin-like"/>
    <property type="match status" value="1"/>
</dbReference>
<dbReference type="OrthoDB" id="270009at2759"/>
<protein>
    <submittedName>
        <fullName evidence="5">Thioredoxin domain-containing protein</fullName>
    </submittedName>
</protein>
<accession>A0A183J5A6</accession>
<dbReference type="FunFam" id="3.40.30.10:FF:000013">
    <property type="entry name" value="Blast:Protein SCO1 homolog, mitochondrial"/>
    <property type="match status" value="1"/>
</dbReference>
<evidence type="ECO:0000313" key="4">
    <source>
        <dbReference type="Proteomes" id="UP000270296"/>
    </source>
</evidence>
<name>A0A183J5A6_9BILA</name>
<dbReference type="Pfam" id="PF02630">
    <property type="entry name" value="SCO1-SenC"/>
    <property type="match status" value="1"/>
</dbReference>
<organism evidence="5">
    <name type="scientific">Soboliphyme baturini</name>
    <dbReference type="NCBI Taxonomy" id="241478"/>
    <lineage>
        <taxon>Eukaryota</taxon>
        <taxon>Metazoa</taxon>
        <taxon>Ecdysozoa</taxon>
        <taxon>Nematoda</taxon>
        <taxon>Enoplea</taxon>
        <taxon>Dorylaimia</taxon>
        <taxon>Dioctophymatida</taxon>
        <taxon>Dioctophymatoidea</taxon>
        <taxon>Soboliphymatidae</taxon>
        <taxon>Soboliphyme</taxon>
    </lineage>
</organism>
<comment type="similarity">
    <text evidence="1">Belongs to the SCO1/2 family.</text>
</comment>
<proteinExistence type="inferred from homology"/>
<dbReference type="GO" id="GO:0005739">
    <property type="term" value="C:mitochondrion"/>
    <property type="evidence" value="ECO:0007669"/>
    <property type="project" value="GOC"/>
</dbReference>
<dbReference type="EMBL" id="UZAM01014998">
    <property type="protein sequence ID" value="VDP36737.1"/>
    <property type="molecule type" value="Genomic_DNA"/>
</dbReference>
<dbReference type="PANTHER" id="PTHR12151">
    <property type="entry name" value="ELECTRON TRANSPORT PROTIN SCO1/SENC FAMILY MEMBER"/>
    <property type="match status" value="1"/>
</dbReference>
<sequence>MWFIFRVILFFVEKDANFPNIIPMFFSVDPDRDTPEAVKRYVEEFSPKLVGFTGSKEQVEKVCKAYRVYHSAGPKDVDNDYIVDHTIITYLVDPDGKFVDYYGQRRTAEEIANVIRTKMIIFEKGKKKTWF</sequence>
<dbReference type="Gene3D" id="3.40.30.10">
    <property type="entry name" value="Glutaredoxin"/>
    <property type="match status" value="1"/>
</dbReference>
<reference evidence="3 4" key="2">
    <citation type="submission" date="2018-11" db="EMBL/GenBank/DDBJ databases">
        <authorList>
            <consortium name="Pathogen Informatics"/>
        </authorList>
    </citation>
    <scope>NUCLEOTIDE SEQUENCE [LARGE SCALE GENOMIC DNA]</scope>
</reference>
<dbReference type="GO" id="GO:0046872">
    <property type="term" value="F:metal ion binding"/>
    <property type="evidence" value="ECO:0007669"/>
    <property type="project" value="UniProtKB-KW"/>
</dbReference>
<evidence type="ECO:0000256" key="2">
    <source>
        <dbReference type="PIRSR" id="PIRSR603782-1"/>
    </source>
</evidence>
<dbReference type="CDD" id="cd02968">
    <property type="entry name" value="SCO"/>
    <property type="match status" value="1"/>
</dbReference>